<dbReference type="InterPro" id="IPR000192">
    <property type="entry name" value="Aminotrans_V_dom"/>
</dbReference>
<name>A0A1W1W4N9_9BACT</name>
<proteinExistence type="predicted"/>
<evidence type="ECO:0000313" key="3">
    <source>
        <dbReference type="EMBL" id="SMC00587.1"/>
    </source>
</evidence>
<dbReference type="InterPro" id="IPR015424">
    <property type="entry name" value="PyrdxlP-dep_Trfase"/>
</dbReference>
<keyword evidence="1" id="KW-0663">Pyridoxal phosphate</keyword>
<dbReference type="InterPro" id="IPR011340">
    <property type="entry name" value="Cys_dSase-rel"/>
</dbReference>
<dbReference type="Gene3D" id="3.40.640.10">
    <property type="entry name" value="Type I PLP-dependent aspartate aminotransferase-like (Major domain)"/>
    <property type="match status" value="1"/>
</dbReference>
<evidence type="ECO:0000256" key="1">
    <source>
        <dbReference type="ARBA" id="ARBA00022898"/>
    </source>
</evidence>
<accession>A0A1W1W4N9</accession>
<dbReference type="PANTHER" id="PTHR43586">
    <property type="entry name" value="CYSTEINE DESULFURASE"/>
    <property type="match status" value="1"/>
</dbReference>
<dbReference type="SUPFAM" id="SSF53383">
    <property type="entry name" value="PLP-dependent transferases"/>
    <property type="match status" value="1"/>
</dbReference>
<protein>
    <submittedName>
        <fullName evidence="3">Cysteine desulfurase family protein</fullName>
    </submittedName>
</protein>
<reference evidence="3 4" key="1">
    <citation type="submission" date="2017-04" db="EMBL/GenBank/DDBJ databases">
        <authorList>
            <person name="Afonso C.L."/>
            <person name="Miller P.J."/>
            <person name="Scott M.A."/>
            <person name="Spackman E."/>
            <person name="Goraichik I."/>
            <person name="Dimitrov K.M."/>
            <person name="Suarez D.L."/>
            <person name="Swayne D.E."/>
        </authorList>
    </citation>
    <scope>NUCLEOTIDE SEQUENCE [LARGE SCALE GENOMIC DNA]</scope>
    <source>
        <strain evidence="3 4">DSM 11622</strain>
    </source>
</reference>
<dbReference type="Gene3D" id="3.90.1150.10">
    <property type="entry name" value="Aspartate Aminotransferase, domain 1"/>
    <property type="match status" value="1"/>
</dbReference>
<dbReference type="NCBIfam" id="TIGR01976">
    <property type="entry name" value="am_tr_V_VC1184"/>
    <property type="match status" value="1"/>
</dbReference>
<dbReference type="InterPro" id="IPR015422">
    <property type="entry name" value="PyrdxlP-dep_Trfase_small"/>
</dbReference>
<sequence length="414" mass="45195">MGPIRACFPALRAHSHQKPYIFFDGPGGTQMAQQALDAMMSYITGGMANLHGTFGTSRATDELLEEGRRGMADFLSCQPEEVAFGQNMTSLAFSIARGLSTFIQPGDEIVVTEIDHRANVDPWVTLAKDQGAVVKFIPVNPETYTLELDQLDTLITAKTKLVAVNMSSNVTGTVTPVEQIIRRAKAVNALVVLDAVHAVPHFAIDFRALGADILFCSAYKFFGPHLGIAVVSAALFEKLLVYKLAPAPAYIPDKLETGTQNHEAIAGLLGALDFIQTLGTGTTRKERLRTAMYAIEEQEQEQAWRLEEFLRKLPPVRLYRAPTGTRKTPTLAFTLDGINSRKAAAWFADNYNMCVADGHFYASTMADKLQVNELGGWIRLGLAPYNTNAEIELFQTALLALLDTHGGTSQASIV</sequence>
<dbReference type="Proteomes" id="UP000192266">
    <property type="component" value="Unassembled WGS sequence"/>
</dbReference>
<dbReference type="STRING" id="645990.SAMN00120144_4130"/>
<dbReference type="InterPro" id="IPR015421">
    <property type="entry name" value="PyrdxlP-dep_Trfase_major"/>
</dbReference>
<dbReference type="EMBL" id="FWWW01000105">
    <property type="protein sequence ID" value="SMC00587.1"/>
    <property type="molecule type" value="Genomic_DNA"/>
</dbReference>
<dbReference type="Pfam" id="PF00266">
    <property type="entry name" value="Aminotran_5"/>
    <property type="match status" value="1"/>
</dbReference>
<feature type="domain" description="Aminotransferase class V" evidence="2">
    <location>
        <begin position="21"/>
        <end position="394"/>
    </location>
</feature>
<evidence type="ECO:0000313" key="4">
    <source>
        <dbReference type="Proteomes" id="UP000192266"/>
    </source>
</evidence>
<organism evidence="3 4">
    <name type="scientific">Hymenobacter roseosalivarius DSM 11622</name>
    <dbReference type="NCBI Taxonomy" id="645990"/>
    <lineage>
        <taxon>Bacteria</taxon>
        <taxon>Pseudomonadati</taxon>
        <taxon>Bacteroidota</taxon>
        <taxon>Cytophagia</taxon>
        <taxon>Cytophagales</taxon>
        <taxon>Hymenobacteraceae</taxon>
        <taxon>Hymenobacter</taxon>
    </lineage>
</organism>
<evidence type="ECO:0000259" key="2">
    <source>
        <dbReference type="Pfam" id="PF00266"/>
    </source>
</evidence>
<dbReference type="PANTHER" id="PTHR43586:SF21">
    <property type="entry name" value="PYRIDOXAL PHOSPHATE (PLP)-DEPENDENT ASPARTATE AMINOTRANSFERASE SUPERFAMILY"/>
    <property type="match status" value="1"/>
</dbReference>
<keyword evidence="4" id="KW-1185">Reference proteome</keyword>
<gene>
    <name evidence="3" type="ORF">SAMN00120144_4130</name>
</gene>
<dbReference type="AlphaFoldDB" id="A0A1W1W4N9"/>